<protein>
    <submittedName>
        <fullName evidence="2">Uncharacterized protein</fullName>
    </submittedName>
</protein>
<feature type="transmembrane region" description="Helical" evidence="1">
    <location>
        <begin position="12"/>
        <end position="34"/>
    </location>
</feature>
<dbReference type="EMBL" id="PJNB01000001">
    <property type="protein sequence ID" value="PKW19354.1"/>
    <property type="molecule type" value="Genomic_DNA"/>
</dbReference>
<dbReference type="RefSeq" id="WP_010306755.1">
    <property type="nucleotide sequence ID" value="NZ_CP061007.1"/>
</dbReference>
<keyword evidence="1" id="KW-0812">Transmembrane</keyword>
<gene>
    <name evidence="2" type="ORF">A8926_7520</name>
</gene>
<dbReference type="OrthoDB" id="3699643at2"/>
<dbReference type="Proteomes" id="UP000233786">
    <property type="component" value="Unassembled WGS sequence"/>
</dbReference>
<name>A0A2N3Y8V4_SACSN</name>
<reference evidence="2" key="1">
    <citation type="submission" date="2017-12" db="EMBL/GenBank/DDBJ databases">
        <title>Sequencing the genomes of 1000 Actinobacteria strains.</title>
        <authorList>
            <person name="Klenk H.-P."/>
        </authorList>
    </citation>
    <scope>NUCLEOTIDE SEQUENCE [LARGE SCALE GENOMIC DNA]</scope>
    <source>
        <strain evidence="2">DSM 44228</strain>
    </source>
</reference>
<evidence type="ECO:0000313" key="3">
    <source>
        <dbReference type="Proteomes" id="UP000233786"/>
    </source>
</evidence>
<dbReference type="AlphaFoldDB" id="A0A2N3Y8V4"/>
<comment type="caution">
    <text evidence="2">The sequence shown here is derived from an EMBL/GenBank/DDBJ whole genome shotgun (WGS) entry which is preliminary data.</text>
</comment>
<keyword evidence="1" id="KW-0472">Membrane</keyword>
<proteinExistence type="predicted"/>
<sequence>MTRRHGLLGPRAVRVIALVLALGMIAGLGAPYLLQAGVPLWAVLLLVLIVLAVPVVAVARGDRTRR</sequence>
<evidence type="ECO:0000313" key="2">
    <source>
        <dbReference type="EMBL" id="PKW19354.1"/>
    </source>
</evidence>
<keyword evidence="1" id="KW-1133">Transmembrane helix</keyword>
<feature type="transmembrane region" description="Helical" evidence="1">
    <location>
        <begin position="40"/>
        <end position="59"/>
    </location>
</feature>
<dbReference type="STRING" id="994479.GCA_000194155_00644"/>
<keyword evidence="3" id="KW-1185">Reference proteome</keyword>
<organism evidence="2 3">
    <name type="scientific">Saccharopolyspora spinosa</name>
    <dbReference type="NCBI Taxonomy" id="60894"/>
    <lineage>
        <taxon>Bacteria</taxon>
        <taxon>Bacillati</taxon>
        <taxon>Actinomycetota</taxon>
        <taxon>Actinomycetes</taxon>
        <taxon>Pseudonocardiales</taxon>
        <taxon>Pseudonocardiaceae</taxon>
        <taxon>Saccharopolyspora</taxon>
    </lineage>
</organism>
<accession>A0A2N3Y8V4</accession>
<evidence type="ECO:0000256" key="1">
    <source>
        <dbReference type="SAM" id="Phobius"/>
    </source>
</evidence>